<evidence type="ECO:0000313" key="2">
    <source>
        <dbReference type="Proteomes" id="UP000800036"/>
    </source>
</evidence>
<dbReference type="AlphaFoldDB" id="A0A6A5VVW5"/>
<protein>
    <submittedName>
        <fullName evidence="1">Uncharacterized protein</fullName>
    </submittedName>
</protein>
<organism evidence="1 2">
    <name type="scientific">Bimuria novae-zelandiae CBS 107.79</name>
    <dbReference type="NCBI Taxonomy" id="1447943"/>
    <lineage>
        <taxon>Eukaryota</taxon>
        <taxon>Fungi</taxon>
        <taxon>Dikarya</taxon>
        <taxon>Ascomycota</taxon>
        <taxon>Pezizomycotina</taxon>
        <taxon>Dothideomycetes</taxon>
        <taxon>Pleosporomycetidae</taxon>
        <taxon>Pleosporales</taxon>
        <taxon>Massarineae</taxon>
        <taxon>Didymosphaeriaceae</taxon>
        <taxon>Bimuria</taxon>
    </lineage>
</organism>
<name>A0A6A5VVW5_9PLEO</name>
<reference evidence="1" key="1">
    <citation type="journal article" date="2020" name="Stud. Mycol.">
        <title>101 Dothideomycetes genomes: a test case for predicting lifestyles and emergence of pathogens.</title>
        <authorList>
            <person name="Haridas S."/>
            <person name="Albert R."/>
            <person name="Binder M."/>
            <person name="Bloem J."/>
            <person name="Labutti K."/>
            <person name="Salamov A."/>
            <person name="Andreopoulos B."/>
            <person name="Baker S."/>
            <person name="Barry K."/>
            <person name="Bills G."/>
            <person name="Bluhm B."/>
            <person name="Cannon C."/>
            <person name="Castanera R."/>
            <person name="Culley D."/>
            <person name="Daum C."/>
            <person name="Ezra D."/>
            <person name="Gonzalez J."/>
            <person name="Henrissat B."/>
            <person name="Kuo A."/>
            <person name="Liang C."/>
            <person name="Lipzen A."/>
            <person name="Lutzoni F."/>
            <person name="Magnuson J."/>
            <person name="Mondo S."/>
            <person name="Nolan M."/>
            <person name="Ohm R."/>
            <person name="Pangilinan J."/>
            <person name="Park H.-J."/>
            <person name="Ramirez L."/>
            <person name="Alfaro M."/>
            <person name="Sun H."/>
            <person name="Tritt A."/>
            <person name="Yoshinaga Y."/>
            <person name="Zwiers L.-H."/>
            <person name="Turgeon B."/>
            <person name="Goodwin S."/>
            <person name="Spatafora J."/>
            <person name="Crous P."/>
            <person name="Grigoriev I."/>
        </authorList>
    </citation>
    <scope>NUCLEOTIDE SEQUENCE</scope>
    <source>
        <strain evidence="1">CBS 107.79</strain>
    </source>
</reference>
<evidence type="ECO:0000313" key="1">
    <source>
        <dbReference type="EMBL" id="KAF1979016.1"/>
    </source>
</evidence>
<dbReference type="Proteomes" id="UP000800036">
    <property type="component" value="Unassembled WGS sequence"/>
</dbReference>
<gene>
    <name evidence="1" type="ORF">BU23DRAFT_193047</name>
</gene>
<accession>A0A6A5VVW5</accession>
<keyword evidence="2" id="KW-1185">Reference proteome</keyword>
<dbReference type="EMBL" id="ML976659">
    <property type="protein sequence ID" value="KAF1979016.1"/>
    <property type="molecule type" value="Genomic_DNA"/>
</dbReference>
<sequence>MTAMQGWRKQAIGSRSCQFLGLRSFSKPQHNAVNDSRRGVGVFCVEVFCVEVFCVEVFCVEVFCVEVFCVEVFCVEVFCDARF</sequence>
<proteinExistence type="predicted"/>